<dbReference type="Pfam" id="PF00069">
    <property type="entry name" value="Pkinase"/>
    <property type="match status" value="1"/>
</dbReference>
<evidence type="ECO:0000313" key="3">
    <source>
        <dbReference type="Proteomes" id="UP000017800"/>
    </source>
</evidence>
<dbReference type="PANTHER" id="PTHR24347">
    <property type="entry name" value="SERINE/THREONINE-PROTEIN KINASE"/>
    <property type="match status" value="1"/>
</dbReference>
<dbReference type="GO" id="GO:0005524">
    <property type="term" value="F:ATP binding"/>
    <property type="evidence" value="ECO:0007669"/>
    <property type="project" value="InterPro"/>
</dbReference>
<dbReference type="eggNOG" id="COG0515">
    <property type="taxonomic scope" value="Bacteria"/>
</dbReference>
<reference evidence="2 3" key="2">
    <citation type="submission" date="2013-11" db="EMBL/GenBank/DDBJ databases">
        <title>Whole genome shotgun sequence of Vibrio halioticoli NBRC 102217.</title>
        <authorList>
            <person name="Isaki S."/>
            <person name="Kimura A."/>
            <person name="Ohji S."/>
            <person name="Hosoyama A."/>
            <person name="Fujita N."/>
            <person name="Hashimoto M."/>
            <person name="Hosoyama Y."/>
            <person name="Yamazoe A."/>
        </authorList>
    </citation>
    <scope>NUCLEOTIDE SEQUENCE [LARGE SCALE GENOMIC DNA]</scope>
    <source>
        <strain evidence="2 3">NBRC 102217</strain>
    </source>
</reference>
<dbReference type="AlphaFoldDB" id="V5FI74"/>
<dbReference type="InterPro" id="IPR000719">
    <property type="entry name" value="Prot_kinase_dom"/>
</dbReference>
<dbReference type="Proteomes" id="UP000017800">
    <property type="component" value="Unassembled WGS sequence"/>
</dbReference>
<dbReference type="InterPro" id="IPR008266">
    <property type="entry name" value="Tyr_kinase_AS"/>
</dbReference>
<sequence length="498" mass="55816">MSQRFNEYVDEYQNVHIQDKVLGQGGQGVVFRTKDPDLAIKLVTDESGTPVTDEESVERYSKRFKRVRLLPLPENLNISVPAVLLQNNAGYVMQLLSEMVPFSHFWLDGKSAENIGTDDIPAWLSAMPENEAKKIVHYYRTGGLRRRLHALYKCASLLARLHGNGMVYGDISPNNIFISERLGDSAVWLIDADNIRFEITAGGSVVYTPKYGAPELVQAKDGGRPSSDCHAFAVVAFYLLSLIHPFVGKKVDGTDEGDWADEENDSEDVEDKAYAGLFPWIDDQNDDSNSSDSGLPRALLFTEKLVTLFEGTFGLGRKFPLLRPTIYHWPEALAQAADMTVTCPDCSMNYYYDFIHPETGAHNCPYCKAQRPQVLILESYRWNGPDKPINSPCWRYVREISQGSELAVPRRVFAEFAMLDSDTTEVLISSSNNGILIKKSDHGKADLSVAADSYPQSGFKKLYSQMKIDQLTPDVQFWMFANLNSPRLVKCMIYGGGK</sequence>
<dbReference type="OrthoDB" id="9801841at2"/>
<proteinExistence type="predicted"/>
<dbReference type="PROSITE" id="PS00109">
    <property type="entry name" value="PROTEIN_KINASE_TYR"/>
    <property type="match status" value="1"/>
</dbReference>
<accession>V5FI74</accession>
<dbReference type="GO" id="GO:0004672">
    <property type="term" value="F:protein kinase activity"/>
    <property type="evidence" value="ECO:0007669"/>
    <property type="project" value="InterPro"/>
</dbReference>
<evidence type="ECO:0000313" key="2">
    <source>
        <dbReference type="EMBL" id="GAD89536.1"/>
    </source>
</evidence>
<comment type="caution">
    <text evidence="2">The sequence shown here is derived from an EMBL/GenBank/DDBJ whole genome shotgun (WGS) entry which is preliminary data.</text>
</comment>
<protein>
    <recommendedName>
        <fullName evidence="1">Protein kinase domain-containing protein</fullName>
    </recommendedName>
</protein>
<reference evidence="2 3" key="1">
    <citation type="submission" date="2013-10" db="EMBL/GenBank/DDBJ databases">
        <authorList>
            <person name="Ichikawa N."/>
            <person name="Kimura A."/>
            <person name="Ohji S."/>
            <person name="Hosoyama A."/>
            <person name="Fujita N."/>
        </authorList>
    </citation>
    <scope>NUCLEOTIDE SEQUENCE [LARGE SCALE GENOMIC DNA]</scope>
    <source>
        <strain evidence="2 3">NBRC 102217</strain>
    </source>
</reference>
<dbReference type="EMBL" id="BAUJ01000021">
    <property type="protein sequence ID" value="GAD89536.1"/>
    <property type="molecule type" value="Genomic_DNA"/>
</dbReference>
<dbReference type="SUPFAM" id="SSF56112">
    <property type="entry name" value="Protein kinase-like (PK-like)"/>
    <property type="match status" value="1"/>
</dbReference>
<gene>
    <name evidence="2" type="ORF">VHA01S_021_00300</name>
</gene>
<organism evidence="2 3">
    <name type="scientific">Vibrio halioticoli NBRC 102217</name>
    <dbReference type="NCBI Taxonomy" id="1219072"/>
    <lineage>
        <taxon>Bacteria</taxon>
        <taxon>Pseudomonadati</taxon>
        <taxon>Pseudomonadota</taxon>
        <taxon>Gammaproteobacteria</taxon>
        <taxon>Vibrionales</taxon>
        <taxon>Vibrionaceae</taxon>
        <taxon>Vibrio</taxon>
    </lineage>
</organism>
<dbReference type="InterPro" id="IPR011009">
    <property type="entry name" value="Kinase-like_dom_sf"/>
</dbReference>
<keyword evidence="3" id="KW-1185">Reference proteome</keyword>
<feature type="domain" description="Protein kinase" evidence="1">
    <location>
        <begin position="16"/>
        <end position="341"/>
    </location>
</feature>
<evidence type="ECO:0000259" key="1">
    <source>
        <dbReference type="PROSITE" id="PS50011"/>
    </source>
</evidence>
<dbReference type="RefSeq" id="WP_023403900.1">
    <property type="nucleotide sequence ID" value="NZ_BAUJ01000021.1"/>
</dbReference>
<name>V5FI74_9VIBR</name>
<dbReference type="Gene3D" id="1.10.510.10">
    <property type="entry name" value="Transferase(Phosphotransferase) domain 1"/>
    <property type="match status" value="1"/>
</dbReference>
<dbReference type="SMART" id="SM00220">
    <property type="entry name" value="S_TKc"/>
    <property type="match status" value="1"/>
</dbReference>
<dbReference type="PROSITE" id="PS50011">
    <property type="entry name" value="PROTEIN_KINASE_DOM"/>
    <property type="match status" value="1"/>
</dbReference>